<evidence type="ECO:0000259" key="9">
    <source>
        <dbReference type="SMART" id="SM00813"/>
    </source>
</evidence>
<dbReference type="Pfam" id="PF06964">
    <property type="entry name" value="Alpha-L-AF_C"/>
    <property type="match status" value="1"/>
</dbReference>
<sequence>MFSKALLYSGFIAAVQAVNFTVKSSGGNATSPYAYGLMFEDINNCGDGGVYAELVQNRAFQGNPIFPKSTVYWHPVGSTTLSLSNDTKPLSSALTSSLQVTGGNNSIVGMYNDGFWGFPAVAAWEYKGSFWVKGDLNGNLSVTLQGNYSSDVYAKASVHVTSGADSWTQYNYTFQPTHDALAANNTLHFTWNAACANGPLNFNLLSLFPPTYKNRENGNRVDLMDAMDGLKPSFFRAPGGNNVEGLQPPYWWNWTDTLGPLEDRAGFPGTWGYENTDGLGLIEYMLWASDLGMEPLLAVWSGLWLNGTSLTLEELQPYVQSALDELEFLMGDANTLWGAKREALGYGPFDIKFVEVGNEDSLSKGGESYRAYRFKAFYEAISAKYPDITIISSFYDVDEKTGTPTYNASGDFHEYAIPLQMSSQFGYFDNYTSEHPILIGEYAVIEYDTFNKSGPEWYAGAPRALYPFWYGSVAEAIFLLGAERNSDKIIGSSYAPSFQNYNRWEWIPDLIQYDAFPNNTVLSTSYYMIKLLSNTRITENLPTTEATFGPAYWVAGRSDVTGSHIIKAAVYNSTGNVPFDVNFEGVGAYADGKLTYLTAPMNASSTIGNNVVKTTTENVRANAQGGFSFSLPEYSVAVFEVTAENCGKGYHYGSKSSRHGWKGWKNWGKGSVRNWNQWGQGWW</sequence>
<evidence type="ECO:0000313" key="11">
    <source>
        <dbReference type="Proteomes" id="UP000193240"/>
    </source>
</evidence>
<evidence type="ECO:0000313" key="10">
    <source>
        <dbReference type="EMBL" id="OSS45762.1"/>
    </source>
</evidence>
<dbReference type="Proteomes" id="UP000193240">
    <property type="component" value="Unassembled WGS sequence"/>
</dbReference>
<dbReference type="GO" id="GO:0046556">
    <property type="term" value="F:alpha-L-arabinofuranosidase activity"/>
    <property type="evidence" value="ECO:0007669"/>
    <property type="project" value="UniProtKB-EC"/>
</dbReference>
<evidence type="ECO:0000256" key="8">
    <source>
        <dbReference type="SAM" id="SignalP"/>
    </source>
</evidence>
<dbReference type="GO" id="GO:0031222">
    <property type="term" value="P:arabinan catabolic process"/>
    <property type="evidence" value="ECO:0007669"/>
    <property type="project" value="UniProtKB-UniPathway"/>
</dbReference>
<dbReference type="InterPro" id="IPR010720">
    <property type="entry name" value="Alpha-L-AF_C"/>
</dbReference>
<name>A0A1Y2LQB4_EPING</name>
<keyword evidence="11" id="KW-1185">Reference proteome</keyword>
<dbReference type="Gene3D" id="2.60.120.260">
    <property type="entry name" value="Galactose-binding domain-like"/>
    <property type="match status" value="1"/>
</dbReference>
<evidence type="ECO:0000256" key="4">
    <source>
        <dbReference type="ARBA" id="ARBA00012670"/>
    </source>
</evidence>
<comment type="pathway">
    <text evidence="2">Glycan metabolism; L-arabinan degradation.</text>
</comment>
<dbReference type="InterPro" id="IPR008979">
    <property type="entry name" value="Galactose-bd-like_sf"/>
</dbReference>
<accession>A0A1Y2LQB4</accession>
<dbReference type="InParanoid" id="A0A1Y2LQB4"/>
<dbReference type="InterPro" id="IPR051563">
    <property type="entry name" value="Glycosyl_Hydrolase_51"/>
</dbReference>
<comment type="similarity">
    <text evidence="3">Belongs to the glycosyl hydrolase 51 family.</text>
</comment>
<evidence type="ECO:0000256" key="3">
    <source>
        <dbReference type="ARBA" id="ARBA00007186"/>
    </source>
</evidence>
<feature type="signal peptide" evidence="8">
    <location>
        <begin position="1"/>
        <end position="17"/>
    </location>
</feature>
<comment type="catalytic activity">
    <reaction evidence="1">
        <text>Hydrolysis of terminal non-reducing alpha-L-arabinofuranoside residues in alpha-L-arabinosides.</text>
        <dbReference type="EC" id="3.2.1.55"/>
    </reaction>
</comment>
<evidence type="ECO:0000256" key="1">
    <source>
        <dbReference type="ARBA" id="ARBA00001462"/>
    </source>
</evidence>
<keyword evidence="7" id="KW-0325">Glycoprotein</keyword>
<dbReference type="SMART" id="SM00813">
    <property type="entry name" value="Alpha-L-AF_C"/>
    <property type="match status" value="1"/>
</dbReference>
<feature type="domain" description="Alpha-L-arabinofuranosidase C-terminal" evidence="9">
    <location>
        <begin position="469"/>
        <end position="635"/>
    </location>
</feature>
<reference evidence="10 11" key="1">
    <citation type="journal article" date="2017" name="Genome Announc.">
        <title>Genome sequence of the saprophytic ascomycete Epicoccum nigrum ICMP 19927 strain isolated from New Zealand.</title>
        <authorList>
            <person name="Fokin M."/>
            <person name="Fleetwood D."/>
            <person name="Weir B.S."/>
            <person name="Villas-Boas S.G."/>
        </authorList>
    </citation>
    <scope>NUCLEOTIDE SEQUENCE [LARGE SCALE GENOMIC DNA]</scope>
    <source>
        <strain evidence="10 11">ICMP 19927</strain>
    </source>
</reference>
<dbReference type="EC" id="3.2.1.55" evidence="4"/>
<keyword evidence="6" id="KW-0378">Hydrolase</keyword>
<dbReference type="InterPro" id="IPR055235">
    <property type="entry name" value="ASD1_cat"/>
</dbReference>
<dbReference type="Pfam" id="PF22848">
    <property type="entry name" value="ASD1_dom"/>
    <property type="match status" value="1"/>
</dbReference>
<dbReference type="STRING" id="105696.A0A1Y2LQB4"/>
<evidence type="ECO:0000256" key="6">
    <source>
        <dbReference type="ARBA" id="ARBA00022801"/>
    </source>
</evidence>
<dbReference type="PANTHER" id="PTHR31776:SF0">
    <property type="entry name" value="ALPHA-L-ARABINOFURANOSIDASE 1"/>
    <property type="match status" value="1"/>
</dbReference>
<dbReference type="AlphaFoldDB" id="A0A1Y2LQB4"/>
<dbReference type="PANTHER" id="PTHR31776">
    <property type="entry name" value="ALPHA-L-ARABINOFURANOSIDASE 1"/>
    <property type="match status" value="1"/>
</dbReference>
<gene>
    <name evidence="10" type="ORF">B5807_09436</name>
</gene>
<proteinExistence type="inferred from homology"/>
<dbReference type="OMA" id="LVEYMEW"/>
<evidence type="ECO:0000256" key="2">
    <source>
        <dbReference type="ARBA" id="ARBA00004834"/>
    </source>
</evidence>
<dbReference type="InterPro" id="IPR017853">
    <property type="entry name" value="GH"/>
</dbReference>
<dbReference type="SUPFAM" id="SSF51445">
    <property type="entry name" value="(Trans)glycosidases"/>
    <property type="match status" value="1"/>
</dbReference>
<evidence type="ECO:0000256" key="7">
    <source>
        <dbReference type="ARBA" id="ARBA00023180"/>
    </source>
</evidence>
<dbReference type="GO" id="GO:0046373">
    <property type="term" value="P:L-arabinose metabolic process"/>
    <property type="evidence" value="ECO:0007669"/>
    <property type="project" value="InterPro"/>
</dbReference>
<evidence type="ECO:0000256" key="5">
    <source>
        <dbReference type="ARBA" id="ARBA00022729"/>
    </source>
</evidence>
<dbReference type="EMBL" id="KZ107853">
    <property type="protein sequence ID" value="OSS45762.1"/>
    <property type="molecule type" value="Genomic_DNA"/>
</dbReference>
<dbReference type="Gene3D" id="3.20.20.80">
    <property type="entry name" value="Glycosidases"/>
    <property type="match status" value="1"/>
</dbReference>
<dbReference type="SUPFAM" id="SSF49785">
    <property type="entry name" value="Galactose-binding domain-like"/>
    <property type="match status" value="1"/>
</dbReference>
<dbReference type="UniPathway" id="UPA00667"/>
<feature type="chain" id="PRO_5013073435" description="non-reducing end alpha-L-arabinofuranosidase" evidence="8">
    <location>
        <begin position="18"/>
        <end position="683"/>
    </location>
</feature>
<protein>
    <recommendedName>
        <fullName evidence="4">non-reducing end alpha-L-arabinofuranosidase</fullName>
        <ecNumber evidence="4">3.2.1.55</ecNumber>
    </recommendedName>
</protein>
<keyword evidence="5 8" id="KW-0732">Signal</keyword>
<organism evidence="10 11">
    <name type="scientific">Epicoccum nigrum</name>
    <name type="common">Soil fungus</name>
    <name type="synonym">Epicoccum purpurascens</name>
    <dbReference type="NCBI Taxonomy" id="105696"/>
    <lineage>
        <taxon>Eukaryota</taxon>
        <taxon>Fungi</taxon>
        <taxon>Dikarya</taxon>
        <taxon>Ascomycota</taxon>
        <taxon>Pezizomycotina</taxon>
        <taxon>Dothideomycetes</taxon>
        <taxon>Pleosporomycetidae</taxon>
        <taxon>Pleosporales</taxon>
        <taxon>Pleosporineae</taxon>
        <taxon>Didymellaceae</taxon>
        <taxon>Epicoccum</taxon>
    </lineage>
</organism>